<dbReference type="RefSeq" id="WP_227897772.1">
    <property type="nucleotide sequence ID" value="NZ_CP099467.1"/>
</dbReference>
<accession>A0A9X1MHM1</accession>
<reference evidence="1" key="1">
    <citation type="submission" date="2021-10" db="EMBL/GenBank/DDBJ databases">
        <title>Novel species in genus Arthrobacter.</title>
        <authorList>
            <person name="Liu Y."/>
        </authorList>
    </citation>
    <scope>NUCLEOTIDE SEQUENCE</scope>
    <source>
        <strain evidence="1">Zg-Y453</strain>
    </source>
</reference>
<dbReference type="Proteomes" id="UP001139158">
    <property type="component" value="Unassembled WGS sequence"/>
</dbReference>
<dbReference type="AlphaFoldDB" id="A0A9X1MHM1"/>
<evidence type="ECO:0000313" key="2">
    <source>
        <dbReference type="Proteomes" id="UP001139158"/>
    </source>
</evidence>
<sequence length="89" mass="9715">MNTAPESPAEAADGYRPLPATAAEIHDAAVEVQRLRSGGLTWRQISEKTGFSRVDSLQLAHNLFNLTDAAYEASKHEISTGVWYGRRSA</sequence>
<dbReference type="EMBL" id="JAJFZV010000020">
    <property type="protein sequence ID" value="MCC3299776.1"/>
    <property type="molecule type" value="Genomic_DNA"/>
</dbReference>
<gene>
    <name evidence="1" type="ORF">LJ757_18620</name>
</gene>
<name>A0A9X1MHM1_9MICC</name>
<keyword evidence="2" id="KW-1185">Reference proteome</keyword>
<evidence type="ECO:0000313" key="1">
    <source>
        <dbReference type="EMBL" id="MCC3299776.1"/>
    </source>
</evidence>
<protein>
    <submittedName>
        <fullName evidence="1">Uncharacterized protein</fullName>
    </submittedName>
</protein>
<organism evidence="1 2">
    <name type="scientific">Arthrobacter caoxuetaonis</name>
    <dbReference type="NCBI Taxonomy" id="2886935"/>
    <lineage>
        <taxon>Bacteria</taxon>
        <taxon>Bacillati</taxon>
        <taxon>Actinomycetota</taxon>
        <taxon>Actinomycetes</taxon>
        <taxon>Micrococcales</taxon>
        <taxon>Micrococcaceae</taxon>
        <taxon>Arthrobacter</taxon>
    </lineage>
</organism>
<comment type="caution">
    <text evidence="1">The sequence shown here is derived from an EMBL/GenBank/DDBJ whole genome shotgun (WGS) entry which is preliminary data.</text>
</comment>
<proteinExistence type="predicted"/>